<dbReference type="PROSITE" id="PS00086">
    <property type="entry name" value="CYTOCHROME_P450"/>
    <property type="match status" value="1"/>
</dbReference>
<evidence type="ECO:0000256" key="5">
    <source>
        <dbReference type="RuleBase" id="RU000461"/>
    </source>
</evidence>
<dbReference type="GO" id="GO:0016705">
    <property type="term" value="F:oxidoreductase activity, acting on paired donors, with incorporation or reduction of molecular oxygen"/>
    <property type="evidence" value="ECO:0007669"/>
    <property type="project" value="InterPro"/>
</dbReference>
<dbReference type="GO" id="GO:0005506">
    <property type="term" value="F:iron ion binding"/>
    <property type="evidence" value="ECO:0007669"/>
    <property type="project" value="InterPro"/>
</dbReference>
<dbReference type="InterPro" id="IPR001128">
    <property type="entry name" value="Cyt_P450"/>
</dbReference>
<sequence>MEYSLFLFVLVVVILLLRRCRRRTRRNNNHRPPRANLVAFLVNGHRFLDWSTTLLAAAPASTMEVYGPLGSGHRGVTTANPAVVEHIVRGNFHNYVKGDRIKTAFADLLGDDGIFLADGRRWILQRKLASYSFSPRVIRRFAARVVGDQLRRRLLPFFAAAADDGRVFDLQDLLRRFTFDNICSFAFGVDHDSSSAAMEGGGDRRDSAFFAAFDDAVDISFGRILHPTTVVWKVMKLLDVGSERRLRRAIAVVDEYVTTIMADSSEQRRRRCSDEEEEEPDDLLSRFTAAMEEDDGDGDGELGEMFSSPAAKQLFLRDTVKTFAVAAVEDTYYDELKKMHYLHASITETMRLYPPVPMASRVAAAGDVLPDGTAVEAGWFADYSSYAMGRMKSIWGEDCGEFRPERWLNGDAGGGEFVGVDAARYPVFHGGPRSCLGKEMAYVQMKAVADAVIRRFAVEVVAPPRHEMAVTLRMKGGLRVRVSRRRAVSSGMGRLGHVIDGPSAS</sequence>
<dbReference type="GO" id="GO:0006629">
    <property type="term" value="P:lipid metabolic process"/>
    <property type="evidence" value="ECO:0007669"/>
    <property type="project" value="UniProtKB-ARBA"/>
</dbReference>
<name>A0A0D9VAA1_9ORYZ</name>
<organism evidence="8 9">
    <name type="scientific">Leersia perrieri</name>
    <dbReference type="NCBI Taxonomy" id="77586"/>
    <lineage>
        <taxon>Eukaryota</taxon>
        <taxon>Viridiplantae</taxon>
        <taxon>Streptophyta</taxon>
        <taxon>Embryophyta</taxon>
        <taxon>Tracheophyta</taxon>
        <taxon>Spermatophyta</taxon>
        <taxon>Magnoliopsida</taxon>
        <taxon>Liliopsida</taxon>
        <taxon>Poales</taxon>
        <taxon>Poaceae</taxon>
        <taxon>BOP clade</taxon>
        <taxon>Oryzoideae</taxon>
        <taxon>Oryzeae</taxon>
        <taxon>Oryzinae</taxon>
        <taxon>Leersia</taxon>
    </lineage>
</organism>
<reference evidence="8 9" key="1">
    <citation type="submission" date="2012-08" db="EMBL/GenBank/DDBJ databases">
        <title>Oryza genome evolution.</title>
        <authorList>
            <person name="Wing R.A."/>
        </authorList>
    </citation>
    <scope>NUCLEOTIDE SEQUENCE</scope>
</reference>
<dbReference type="CDD" id="cd11064">
    <property type="entry name" value="CYP86A"/>
    <property type="match status" value="1"/>
</dbReference>
<evidence type="ECO:0000256" key="1">
    <source>
        <dbReference type="ARBA" id="ARBA00010617"/>
    </source>
</evidence>
<dbReference type="STRING" id="77586.A0A0D9VAA1"/>
<keyword evidence="4 5" id="KW-0408">Iron</keyword>
<evidence type="ECO:0000256" key="6">
    <source>
        <dbReference type="SAM" id="MobiDB-lite"/>
    </source>
</evidence>
<protein>
    <recommendedName>
        <fullName evidence="10">Cytochrome P450</fullName>
    </recommendedName>
</protein>
<evidence type="ECO:0000256" key="4">
    <source>
        <dbReference type="ARBA" id="ARBA00023004"/>
    </source>
</evidence>
<reference evidence="9" key="2">
    <citation type="submission" date="2013-12" db="EMBL/GenBank/DDBJ databases">
        <authorList>
            <person name="Yu Y."/>
            <person name="Lee S."/>
            <person name="de Baynast K."/>
            <person name="Wissotski M."/>
            <person name="Liu L."/>
            <person name="Talag J."/>
            <person name="Goicoechea J."/>
            <person name="Angelova A."/>
            <person name="Jetty R."/>
            <person name="Kudrna D."/>
            <person name="Golser W."/>
            <person name="Rivera L."/>
            <person name="Zhang J."/>
            <person name="Wing R."/>
        </authorList>
    </citation>
    <scope>NUCLEOTIDE SEQUENCE</scope>
</reference>
<dbReference type="SUPFAM" id="SSF48264">
    <property type="entry name" value="Cytochrome P450"/>
    <property type="match status" value="1"/>
</dbReference>
<evidence type="ECO:0000256" key="3">
    <source>
        <dbReference type="ARBA" id="ARBA00023002"/>
    </source>
</evidence>
<evidence type="ECO:0000256" key="7">
    <source>
        <dbReference type="SAM" id="SignalP"/>
    </source>
</evidence>
<reference evidence="8" key="3">
    <citation type="submission" date="2015-04" db="UniProtKB">
        <authorList>
            <consortium name="EnsemblPlants"/>
        </authorList>
    </citation>
    <scope>IDENTIFICATION</scope>
</reference>
<feature type="chain" id="PRO_5002347207" description="Cytochrome P450" evidence="7">
    <location>
        <begin position="23"/>
        <end position="505"/>
    </location>
</feature>
<dbReference type="GO" id="GO:0020037">
    <property type="term" value="F:heme binding"/>
    <property type="evidence" value="ECO:0007669"/>
    <property type="project" value="InterPro"/>
</dbReference>
<dbReference type="InterPro" id="IPR017972">
    <property type="entry name" value="Cyt_P450_CS"/>
</dbReference>
<accession>A0A0D9VAA1</accession>
<evidence type="ECO:0000256" key="2">
    <source>
        <dbReference type="ARBA" id="ARBA00022723"/>
    </source>
</evidence>
<feature type="region of interest" description="Disordered" evidence="6">
    <location>
        <begin position="264"/>
        <end position="284"/>
    </location>
</feature>
<dbReference type="Gene3D" id="1.10.630.10">
    <property type="entry name" value="Cytochrome P450"/>
    <property type="match status" value="2"/>
</dbReference>
<dbReference type="EnsemblPlants" id="LPERR01G38340.1">
    <property type="protein sequence ID" value="LPERR01G38340.1"/>
    <property type="gene ID" value="LPERR01G38340"/>
</dbReference>
<evidence type="ECO:0008006" key="10">
    <source>
        <dbReference type="Google" id="ProtNLM"/>
    </source>
</evidence>
<dbReference type="HOGENOM" id="CLU_001570_27_2_1"/>
<evidence type="ECO:0000313" key="8">
    <source>
        <dbReference type="EnsemblPlants" id="LPERR01G38340.1"/>
    </source>
</evidence>
<dbReference type="Pfam" id="PF00067">
    <property type="entry name" value="p450"/>
    <property type="match status" value="2"/>
</dbReference>
<proteinExistence type="inferred from homology"/>
<dbReference type="AlphaFoldDB" id="A0A0D9VAA1"/>
<evidence type="ECO:0000313" key="9">
    <source>
        <dbReference type="Proteomes" id="UP000032180"/>
    </source>
</evidence>
<dbReference type="eggNOG" id="KOG0157">
    <property type="taxonomic scope" value="Eukaryota"/>
</dbReference>
<dbReference type="Proteomes" id="UP000032180">
    <property type="component" value="Chromosome 1"/>
</dbReference>
<dbReference type="GO" id="GO:0004497">
    <property type="term" value="F:monooxygenase activity"/>
    <property type="evidence" value="ECO:0007669"/>
    <property type="project" value="UniProtKB-KW"/>
</dbReference>
<keyword evidence="7" id="KW-0732">Signal</keyword>
<comment type="similarity">
    <text evidence="1 5">Belongs to the cytochrome P450 family.</text>
</comment>
<keyword evidence="2 5" id="KW-0479">Metal-binding</keyword>
<keyword evidence="5" id="KW-0349">Heme</keyword>
<dbReference type="InterPro" id="IPR036396">
    <property type="entry name" value="Cyt_P450_sf"/>
</dbReference>
<feature type="signal peptide" evidence="7">
    <location>
        <begin position="1"/>
        <end position="22"/>
    </location>
</feature>
<dbReference type="PANTHER" id="PTHR24296">
    <property type="entry name" value="CYTOCHROME P450"/>
    <property type="match status" value="1"/>
</dbReference>
<dbReference type="Gramene" id="LPERR01G38340.1">
    <property type="protein sequence ID" value="LPERR01G38340.1"/>
    <property type="gene ID" value="LPERR01G38340"/>
</dbReference>
<keyword evidence="3 5" id="KW-0560">Oxidoreductase</keyword>
<keyword evidence="9" id="KW-1185">Reference proteome</keyword>
<keyword evidence="5" id="KW-0503">Monooxygenase</keyword>